<dbReference type="Pfam" id="PF04301">
    <property type="entry name" value="BioG"/>
    <property type="match status" value="1"/>
</dbReference>
<evidence type="ECO:0000313" key="2">
    <source>
        <dbReference type="Proteomes" id="UP000663069"/>
    </source>
</evidence>
<organism evidence="1 2">
    <name type="scientific">Rodentibacter haemolyticus</name>
    <dbReference type="NCBI Taxonomy" id="2778911"/>
    <lineage>
        <taxon>Bacteria</taxon>
        <taxon>Pseudomonadati</taxon>
        <taxon>Pseudomonadota</taxon>
        <taxon>Gammaproteobacteria</taxon>
        <taxon>Pasteurellales</taxon>
        <taxon>Pasteurellaceae</taxon>
        <taxon>Rodentibacter</taxon>
    </lineage>
</organism>
<proteinExistence type="predicted"/>
<dbReference type="InterPro" id="IPR029058">
    <property type="entry name" value="AB_hydrolase_fold"/>
</dbReference>
<dbReference type="InterPro" id="IPR007398">
    <property type="entry name" value="BioG"/>
</dbReference>
<dbReference type="SUPFAM" id="SSF53474">
    <property type="entry name" value="alpha/beta-Hydrolases"/>
    <property type="match status" value="1"/>
</dbReference>
<accession>A0ABX6UX12</accession>
<gene>
    <name evidence="1" type="ORF">IHV77_00500</name>
</gene>
<sequence>MKIKFENHQSEKLLVYFAGWGTPISAVSHLVLPENYDLLICYDYQDLSLSFDFSRYQQIRVVAWSMGVWVAERVLQNIQFESAIAINGTGRPCDDNLGIPYAIFKGTLENLNEVTRAKFDRRICGDKANLAFYYSTPHREFEEIHQELTALFAAVLQDERTDLIPWSKAIIGTRDKIFSPINQRQYWHERCPIKEIEGEHYLFSVFTHWEQLWD</sequence>
<name>A0ABX6UX12_9PAST</name>
<reference evidence="1 2" key="1">
    <citation type="submission" date="2020-10" db="EMBL/GenBank/DDBJ databases">
        <title>Genome Sequencing of Rodentibacter spp. strain DSM111151.</title>
        <authorList>
            <person name="Benga L."/>
            <person name="Lautwein T."/>
        </authorList>
    </citation>
    <scope>NUCLEOTIDE SEQUENCE [LARGE SCALE GENOMIC DNA]</scope>
    <source>
        <strain evidence="1 2">DSM 111151</strain>
    </source>
</reference>
<protein>
    <submittedName>
        <fullName evidence="1">DUF452 family protein</fullName>
    </submittedName>
</protein>
<evidence type="ECO:0000313" key="1">
    <source>
        <dbReference type="EMBL" id="QPB42642.1"/>
    </source>
</evidence>
<dbReference type="RefSeq" id="WP_194812220.1">
    <property type="nucleotide sequence ID" value="NZ_CP063056.1"/>
</dbReference>
<keyword evidence="2" id="KW-1185">Reference proteome</keyword>
<dbReference type="Proteomes" id="UP000663069">
    <property type="component" value="Chromosome"/>
</dbReference>
<dbReference type="EMBL" id="CP063056">
    <property type="protein sequence ID" value="QPB42642.1"/>
    <property type="molecule type" value="Genomic_DNA"/>
</dbReference>